<organism evidence="2 3">
    <name type="scientific">Venturia inaequalis</name>
    <name type="common">Apple scab fungus</name>
    <dbReference type="NCBI Taxonomy" id="5025"/>
    <lineage>
        <taxon>Eukaryota</taxon>
        <taxon>Fungi</taxon>
        <taxon>Dikarya</taxon>
        <taxon>Ascomycota</taxon>
        <taxon>Pezizomycotina</taxon>
        <taxon>Dothideomycetes</taxon>
        <taxon>Pleosporomycetidae</taxon>
        <taxon>Venturiales</taxon>
        <taxon>Venturiaceae</taxon>
        <taxon>Venturia</taxon>
    </lineage>
</organism>
<accession>A0A8H3VA22</accession>
<evidence type="ECO:0000313" key="2">
    <source>
        <dbReference type="EMBL" id="KAE9984105.1"/>
    </source>
</evidence>
<sequence length="408" mass="45309">MSAKGWKADLRSPVKPAGRRPRGQNQSSQSHSQSATSRSQSKGSIVSNSTEAVLPDIATLLNNAPDLNLQEKELLVELLGRADSFESFVVAPKFQGAEQRFLSAPLPAALPVLKDAYLACAGALKLIRSGFATEEERNMSTRRASSAMITLRSLPIANSQDAALLLTLGTALALVTMPFIDTNFSDSEAGTGQSYLVLLETMECLTHRRKPTLRIRARTLENVDRHVGLCLPILQYYHDLCVISHSMTSDNNEVYQTYLERQLTDVETAIESWQPPQSDRLINDFNSTEVVNLLAQAKVYRLAGLLVGHRLRYKFGEEDGKADVLSKEIMMELDLARRITKQPTRCVTIPFIAAAVEIRDPTAPSRKKVPVPDLAGKRFQREILLVRLNLQTMCSVAKFETWMRLLSA</sequence>
<feature type="region of interest" description="Disordered" evidence="1">
    <location>
        <begin position="1"/>
        <end position="46"/>
    </location>
</feature>
<evidence type="ECO:0000313" key="3">
    <source>
        <dbReference type="Proteomes" id="UP000447873"/>
    </source>
</evidence>
<reference evidence="2 3" key="1">
    <citation type="submission" date="2018-12" db="EMBL/GenBank/DDBJ databases">
        <title>Venturia inaequalis Genome Resource.</title>
        <authorList>
            <person name="Lichtner F.J."/>
        </authorList>
    </citation>
    <scope>NUCLEOTIDE SEQUENCE [LARGE SCALE GENOMIC DNA]</scope>
    <source>
        <strain evidence="2 3">120213</strain>
    </source>
</reference>
<evidence type="ECO:0000256" key="1">
    <source>
        <dbReference type="SAM" id="MobiDB-lite"/>
    </source>
</evidence>
<proteinExistence type="predicted"/>
<name>A0A8H3VA22_VENIN</name>
<feature type="compositionally biased region" description="Low complexity" evidence="1">
    <location>
        <begin position="24"/>
        <end position="44"/>
    </location>
</feature>
<dbReference type="Proteomes" id="UP000447873">
    <property type="component" value="Unassembled WGS sequence"/>
</dbReference>
<protein>
    <submittedName>
        <fullName evidence="2">Uncharacterized protein</fullName>
    </submittedName>
</protein>
<dbReference type="AlphaFoldDB" id="A0A8H3VA22"/>
<comment type="caution">
    <text evidence="2">The sequence shown here is derived from an EMBL/GenBank/DDBJ whole genome shotgun (WGS) entry which is preliminary data.</text>
</comment>
<gene>
    <name evidence="2" type="ORF">EG328_009156</name>
</gene>
<feature type="compositionally biased region" description="Basic and acidic residues" evidence="1">
    <location>
        <begin position="1"/>
        <end position="12"/>
    </location>
</feature>
<dbReference type="EMBL" id="WNWS01000054">
    <property type="protein sequence ID" value="KAE9984105.1"/>
    <property type="molecule type" value="Genomic_DNA"/>
</dbReference>